<reference evidence="2" key="1">
    <citation type="submission" date="2018-05" db="EMBL/GenBank/DDBJ databases">
        <authorList>
            <person name="Lanie J.A."/>
            <person name="Ng W.-L."/>
            <person name="Kazmierczak K.M."/>
            <person name="Andrzejewski T.M."/>
            <person name="Davidsen T.M."/>
            <person name="Wayne K.J."/>
            <person name="Tettelin H."/>
            <person name="Glass J.I."/>
            <person name="Rusch D."/>
            <person name="Podicherti R."/>
            <person name="Tsui H.-C.T."/>
            <person name="Winkler M.E."/>
        </authorList>
    </citation>
    <scope>NUCLEOTIDE SEQUENCE</scope>
</reference>
<name>A0A382SNW4_9ZZZZ</name>
<dbReference type="Pfam" id="PF01575">
    <property type="entry name" value="MaoC_dehydratas"/>
    <property type="match status" value="1"/>
</dbReference>
<feature type="non-terminal residue" evidence="2">
    <location>
        <position position="109"/>
    </location>
</feature>
<dbReference type="PANTHER" id="PTHR43664">
    <property type="entry name" value="MONOAMINE OXIDASE-RELATED"/>
    <property type="match status" value="1"/>
</dbReference>
<proteinExistence type="predicted"/>
<feature type="domain" description="MaoC-like" evidence="1">
    <location>
        <begin position="14"/>
        <end position="106"/>
    </location>
</feature>
<dbReference type="AlphaFoldDB" id="A0A382SNW4"/>
<dbReference type="InterPro" id="IPR052342">
    <property type="entry name" value="MCH/BMMD"/>
</dbReference>
<dbReference type="InterPro" id="IPR002539">
    <property type="entry name" value="MaoC-like_dom"/>
</dbReference>
<dbReference type="PANTHER" id="PTHR43664:SF1">
    <property type="entry name" value="BETA-METHYLMALYL-COA DEHYDRATASE"/>
    <property type="match status" value="1"/>
</dbReference>
<accession>A0A382SNW4</accession>
<dbReference type="EMBL" id="UINC01130532">
    <property type="protein sequence ID" value="SVD11660.1"/>
    <property type="molecule type" value="Genomic_DNA"/>
</dbReference>
<evidence type="ECO:0000313" key="2">
    <source>
        <dbReference type="EMBL" id="SVD11660.1"/>
    </source>
</evidence>
<dbReference type="InterPro" id="IPR029069">
    <property type="entry name" value="HotDog_dom_sf"/>
</dbReference>
<evidence type="ECO:0000259" key="1">
    <source>
        <dbReference type="Pfam" id="PF01575"/>
    </source>
</evidence>
<sequence length="109" mass="12060">MTDFYVETGHTASFTKTVSESDVYMFAGITGDFSPNHVNKAYMEKSSYGKLMAHGALIVGFMSTVSTMAIAHTRDAEETPVSLGYDRVRFLKPVFLGDTVTLRYTISEI</sequence>
<dbReference type="SUPFAM" id="SSF54637">
    <property type="entry name" value="Thioesterase/thiol ester dehydrase-isomerase"/>
    <property type="match status" value="1"/>
</dbReference>
<gene>
    <name evidence="2" type="ORF">METZ01_LOCUS364514</name>
</gene>
<protein>
    <recommendedName>
        <fullName evidence="1">MaoC-like domain-containing protein</fullName>
    </recommendedName>
</protein>
<organism evidence="2">
    <name type="scientific">marine metagenome</name>
    <dbReference type="NCBI Taxonomy" id="408172"/>
    <lineage>
        <taxon>unclassified sequences</taxon>
        <taxon>metagenomes</taxon>
        <taxon>ecological metagenomes</taxon>
    </lineage>
</organism>
<dbReference type="Gene3D" id="3.10.129.10">
    <property type="entry name" value="Hotdog Thioesterase"/>
    <property type="match status" value="1"/>
</dbReference>